<dbReference type="SUPFAM" id="SSF52540">
    <property type="entry name" value="P-loop containing nucleoside triphosphate hydrolases"/>
    <property type="match status" value="1"/>
</dbReference>
<gene>
    <name evidence="1" type="ORF">BECKLFY1418B_GA0070995_11424</name>
</gene>
<organism evidence="1">
    <name type="scientific">Candidatus Kentrum sp. LFY</name>
    <dbReference type="NCBI Taxonomy" id="2126342"/>
    <lineage>
        <taxon>Bacteria</taxon>
        <taxon>Pseudomonadati</taxon>
        <taxon>Pseudomonadota</taxon>
        <taxon>Gammaproteobacteria</taxon>
        <taxon>Candidatus Kentrum</taxon>
    </lineage>
</organism>
<dbReference type="AlphaFoldDB" id="A0A450V3F5"/>
<dbReference type="PANTHER" id="PTHR10285">
    <property type="entry name" value="URIDINE KINASE"/>
    <property type="match status" value="1"/>
</dbReference>
<dbReference type="Pfam" id="PF03308">
    <property type="entry name" value="MeaB"/>
    <property type="match status" value="1"/>
</dbReference>
<keyword evidence="1" id="KW-0418">Kinase</keyword>
<evidence type="ECO:0000313" key="1">
    <source>
        <dbReference type="EMBL" id="VFJ99342.1"/>
    </source>
</evidence>
<keyword evidence="1" id="KW-0808">Transferase</keyword>
<accession>A0A450V3F5</accession>
<name>A0A450V3F5_9GAMM</name>
<reference evidence="1" key="1">
    <citation type="submission" date="2019-02" db="EMBL/GenBank/DDBJ databases">
        <authorList>
            <person name="Gruber-Vodicka R. H."/>
            <person name="Seah K. B. B."/>
        </authorList>
    </citation>
    <scope>NUCLEOTIDE SEQUENCE</scope>
    <source>
        <strain evidence="1">BECK_M7</strain>
    </source>
</reference>
<dbReference type="EMBL" id="CAADFF010000142">
    <property type="protein sequence ID" value="VFJ99342.1"/>
    <property type="molecule type" value="Genomic_DNA"/>
</dbReference>
<dbReference type="InterPro" id="IPR027417">
    <property type="entry name" value="P-loop_NTPase"/>
</dbReference>
<protein>
    <submittedName>
        <fullName evidence="1">D-glycerate 3-kinase</fullName>
    </submittedName>
</protein>
<dbReference type="GO" id="GO:0016301">
    <property type="term" value="F:kinase activity"/>
    <property type="evidence" value="ECO:0007669"/>
    <property type="project" value="UniProtKB-KW"/>
</dbReference>
<sequence>MTLWKKTMPPSQFERFLRDNDLPMTMLDQLTSVYQPIADFIVQSNRERNDRVFGINGSQGSGKSTLCRVLQWLLHRRGRRAAILSIDDLYLDQGRRAELARQVHPLLETRGVPGTHDVALGIDTLDALRDRRAVALPRFDKANDDPCPRHRWPIQTKPVDVVLFEGWCVASLPQAEADLETPVNGLEAREDGDGHWRRYVNDRLAGPYRGLFRRIDRLILLEVADFSWVYGWRKKQEDRLRQRQTGSRIMDDRTLARFIEHFERITRHNAETLPYLADIRLFLDQSQRIERHLIR</sequence>
<proteinExistence type="predicted"/>
<dbReference type="Gene3D" id="3.40.50.300">
    <property type="entry name" value="P-loop containing nucleotide triphosphate hydrolases"/>
    <property type="match status" value="1"/>
</dbReference>